<sequence length="183" mass="20449">MDIGKYQSDRDSELKTFHKEYSELKTQYNTLLSRAVYETDTGKQADLVKQVLSINSGLAQHVREFVQSSRGKFDPALISELTADIIRYQKEFEAIQTSSDKAVALKNVLDREKNQLNTLHSQFDLYLGVLLGGVVLILILIFRTSLIQLQQAAESLASSISTPEMGDSSDLGSDETLYKISPI</sequence>
<evidence type="ECO:0000256" key="1">
    <source>
        <dbReference type="SAM" id="Phobius"/>
    </source>
</evidence>
<proteinExistence type="predicted"/>
<reference evidence="2" key="1">
    <citation type="journal article" date="2020" name="Nature">
        <title>Giant virus diversity and host interactions through global metagenomics.</title>
        <authorList>
            <person name="Schulz F."/>
            <person name="Roux S."/>
            <person name="Paez-Espino D."/>
            <person name="Jungbluth S."/>
            <person name="Walsh D.A."/>
            <person name="Denef V.J."/>
            <person name="McMahon K.D."/>
            <person name="Konstantinidis K.T."/>
            <person name="Eloe-Fadrosh E.A."/>
            <person name="Kyrpides N.C."/>
            <person name="Woyke T."/>
        </authorList>
    </citation>
    <scope>NUCLEOTIDE SEQUENCE</scope>
    <source>
        <strain evidence="2">GVMAG-M-3300027734-16</strain>
    </source>
</reference>
<organism evidence="2">
    <name type="scientific">viral metagenome</name>
    <dbReference type="NCBI Taxonomy" id="1070528"/>
    <lineage>
        <taxon>unclassified sequences</taxon>
        <taxon>metagenomes</taxon>
        <taxon>organismal metagenomes</taxon>
    </lineage>
</organism>
<protein>
    <submittedName>
        <fullName evidence="2">Uncharacterized protein</fullName>
    </submittedName>
</protein>
<evidence type="ECO:0000313" key="2">
    <source>
        <dbReference type="EMBL" id="QHU05237.1"/>
    </source>
</evidence>
<name>A0A6C0JL96_9ZZZZ</name>
<keyword evidence="1" id="KW-0472">Membrane</keyword>
<accession>A0A6C0JL96</accession>
<keyword evidence="1" id="KW-1133">Transmembrane helix</keyword>
<dbReference type="AlphaFoldDB" id="A0A6C0JL96"/>
<dbReference type="EMBL" id="MN740410">
    <property type="protein sequence ID" value="QHU05237.1"/>
    <property type="molecule type" value="Genomic_DNA"/>
</dbReference>
<feature type="transmembrane region" description="Helical" evidence="1">
    <location>
        <begin position="123"/>
        <end position="142"/>
    </location>
</feature>
<keyword evidence="1" id="KW-0812">Transmembrane</keyword>